<dbReference type="AlphaFoldDB" id="A0A369JCS9"/>
<dbReference type="Proteomes" id="UP000076154">
    <property type="component" value="Unassembled WGS sequence"/>
</dbReference>
<dbReference type="InParanoid" id="A0A369JCS9"/>
<proteinExistence type="predicted"/>
<reference evidence="1" key="1">
    <citation type="submission" date="2018-04" db="EMBL/GenBank/DDBJ databases">
        <title>Whole genome sequencing of Hypsizygus marmoreus.</title>
        <authorList>
            <person name="Choi I.-G."/>
            <person name="Min B."/>
            <person name="Kim J.-G."/>
            <person name="Kim S."/>
            <person name="Oh Y.-L."/>
            <person name="Kong W.-S."/>
            <person name="Park H."/>
            <person name="Jeong J."/>
            <person name="Song E.-S."/>
        </authorList>
    </citation>
    <scope>NUCLEOTIDE SEQUENCE [LARGE SCALE GENOMIC DNA]</scope>
    <source>
        <strain evidence="1">51987-8</strain>
    </source>
</reference>
<sequence length="88" mass="10113">MTGKLALRWVNNQCRYFVVTTAIVPCGRPEEIQDFCMTYLLDTLRYMLGRPSPHCGIWMTSFFLHMSSESDGRVQVLEGIVRRSSNHG</sequence>
<dbReference type="EMBL" id="LUEZ02000084">
    <property type="protein sequence ID" value="RDB19132.1"/>
    <property type="molecule type" value="Genomic_DNA"/>
</dbReference>
<organism evidence="1 2">
    <name type="scientific">Hypsizygus marmoreus</name>
    <name type="common">White beech mushroom</name>
    <name type="synonym">Agaricus marmoreus</name>
    <dbReference type="NCBI Taxonomy" id="39966"/>
    <lineage>
        <taxon>Eukaryota</taxon>
        <taxon>Fungi</taxon>
        <taxon>Dikarya</taxon>
        <taxon>Basidiomycota</taxon>
        <taxon>Agaricomycotina</taxon>
        <taxon>Agaricomycetes</taxon>
        <taxon>Agaricomycetidae</taxon>
        <taxon>Agaricales</taxon>
        <taxon>Tricholomatineae</taxon>
        <taxon>Lyophyllaceae</taxon>
        <taxon>Hypsizygus</taxon>
    </lineage>
</organism>
<evidence type="ECO:0000313" key="1">
    <source>
        <dbReference type="EMBL" id="RDB19132.1"/>
    </source>
</evidence>
<name>A0A369JCS9_HYPMA</name>
<accession>A0A369JCS9</accession>
<protein>
    <submittedName>
        <fullName evidence="1">Uncharacterized protein</fullName>
    </submittedName>
</protein>
<comment type="caution">
    <text evidence="1">The sequence shown here is derived from an EMBL/GenBank/DDBJ whole genome shotgun (WGS) entry which is preliminary data.</text>
</comment>
<gene>
    <name evidence="1" type="ORF">Hypma_014246</name>
</gene>
<keyword evidence="2" id="KW-1185">Reference proteome</keyword>
<evidence type="ECO:0000313" key="2">
    <source>
        <dbReference type="Proteomes" id="UP000076154"/>
    </source>
</evidence>